<proteinExistence type="predicted"/>
<evidence type="ECO:0000313" key="1">
    <source>
        <dbReference type="EMBL" id="PTB54227.1"/>
    </source>
</evidence>
<accession>A0A2T4AAX4</accession>
<name>A0A2T4AAX4_TRIHA</name>
<dbReference type="GeneID" id="36621256"/>
<organism evidence="1 2">
    <name type="scientific">Trichoderma harzianum CBS 226.95</name>
    <dbReference type="NCBI Taxonomy" id="983964"/>
    <lineage>
        <taxon>Eukaryota</taxon>
        <taxon>Fungi</taxon>
        <taxon>Dikarya</taxon>
        <taxon>Ascomycota</taxon>
        <taxon>Pezizomycotina</taxon>
        <taxon>Sordariomycetes</taxon>
        <taxon>Hypocreomycetidae</taxon>
        <taxon>Hypocreales</taxon>
        <taxon>Hypocreaceae</taxon>
        <taxon>Trichoderma</taxon>
    </lineage>
</organism>
<keyword evidence="2" id="KW-1185">Reference proteome</keyword>
<evidence type="ECO:0000313" key="2">
    <source>
        <dbReference type="Proteomes" id="UP000241690"/>
    </source>
</evidence>
<dbReference type="EMBL" id="KZ679681">
    <property type="protein sequence ID" value="PTB54227.1"/>
    <property type="molecule type" value="Genomic_DNA"/>
</dbReference>
<reference evidence="1 2" key="1">
    <citation type="submission" date="2016-07" db="EMBL/GenBank/DDBJ databases">
        <title>Multiple horizontal gene transfer events from other fungi enriched the ability of initially mycotrophic Trichoderma (Ascomycota) to feed on dead plant biomass.</title>
        <authorList>
            <consortium name="DOE Joint Genome Institute"/>
            <person name="Aerts A."/>
            <person name="Atanasova L."/>
            <person name="Chenthamara K."/>
            <person name="Zhang J."/>
            <person name="Grujic M."/>
            <person name="Henrissat B."/>
            <person name="Kuo A."/>
            <person name="Salamov A."/>
            <person name="Lipzen A."/>
            <person name="Labutti K."/>
            <person name="Barry K."/>
            <person name="Miao Y."/>
            <person name="Rahimi M.J."/>
            <person name="Shen Q."/>
            <person name="Grigoriev I.V."/>
            <person name="Kubicek C.P."/>
            <person name="Druzhinina I.S."/>
        </authorList>
    </citation>
    <scope>NUCLEOTIDE SEQUENCE [LARGE SCALE GENOMIC DNA]</scope>
    <source>
        <strain evidence="1 2">CBS 226.95</strain>
    </source>
</reference>
<dbReference type="Proteomes" id="UP000241690">
    <property type="component" value="Unassembled WGS sequence"/>
</dbReference>
<gene>
    <name evidence="1" type="ORF">M431DRAFT_145408</name>
</gene>
<dbReference type="AlphaFoldDB" id="A0A2T4AAX4"/>
<dbReference type="STRING" id="983964.A0A2T4AAX4"/>
<sequence length="680" mass="77388">MPVRSAAQCRPVGRVSHSSAIWITDSMLRQAIEHYYRQFSAAASCRRLSSHSGPLESRRRQLGKRNMTGIMPSSSTFPPLWHFDVAWVPSEWKWEPPSTVEERKRKKQAISPSVLFDGLISWLEKSDADKPFIQPPSADIAFSSISSGEATATDYAYDEISVPTKLPQELATLRDRILLLETVDDGALERLRKLFRRDYCLRMETASLSVEELRLSMEPLDQTLRDKISDPKMANEFIARIRRSLLTGLGVAQKRNPDNIAVLDLWMTFANIVCTTGGSYQNIRLFNRMMSLMPAWVRSQIPMDQIAILAQRFVMAQASSSNVSKSWTATAAQFGEALSMLSPTQLHILDAEMATLFSQQEQDLETSRKLRFSWLMAKAYNPTTTNEEFAQSYRDLIMSHEIDPRHIQLWQIIIGRSRSTGVISDNAHSELTQTQYSSLSQRWAALFSTIHGLPSASNILIELYGFFKDINQTDALIHALSSLPLSRVSIDSARTIATACDDHRLALQLYEALRLRLGQESSHITTWGWEAWAPYVERIIKDAEITRPVHWEAMDLTRLASAPTTAPEEIAREIQAKMALVDRMGQWYLEAAHLNDRQKLRRLQRCASVQRALTRAVSPQVLARVAELVTRDLQRGEWGRTTWLQWLLGMVKQTHGDEHASEVSRTLDGWRWMVDRHKGP</sequence>
<dbReference type="RefSeq" id="XP_024773904.1">
    <property type="nucleotide sequence ID" value="XM_024912697.1"/>
</dbReference>
<protein>
    <submittedName>
        <fullName evidence="1">Uncharacterized protein</fullName>
    </submittedName>
</protein>